<dbReference type="InterPro" id="IPR032416">
    <property type="entry name" value="Peptidase_M24_C"/>
</dbReference>
<keyword evidence="7" id="KW-0031">Aminopeptidase</keyword>
<dbReference type="Gene3D" id="3.40.350.10">
    <property type="entry name" value="Creatinase/prolidase N-terminal domain"/>
    <property type="match status" value="2"/>
</dbReference>
<evidence type="ECO:0000259" key="4">
    <source>
        <dbReference type="Pfam" id="PF00557"/>
    </source>
</evidence>
<dbReference type="InterPro" id="IPR033740">
    <property type="entry name" value="Pept_M24B"/>
</dbReference>
<dbReference type="CDD" id="cd01085">
    <property type="entry name" value="APP"/>
    <property type="match status" value="1"/>
</dbReference>
<protein>
    <submittedName>
        <fullName evidence="7">Aminopeptidase P family protein</fullName>
    </submittedName>
</protein>
<feature type="domain" description="Peptidase M24 C-terminal" evidence="6">
    <location>
        <begin position="526"/>
        <end position="585"/>
    </location>
</feature>
<dbReference type="Proteomes" id="UP000593915">
    <property type="component" value="Chromosome"/>
</dbReference>
<dbReference type="EMBL" id="CP061839">
    <property type="protein sequence ID" value="QOW61931.1"/>
    <property type="molecule type" value="Genomic_DNA"/>
</dbReference>
<dbReference type="PANTHER" id="PTHR43763">
    <property type="entry name" value="XAA-PRO AMINOPEPTIDASE 1"/>
    <property type="match status" value="1"/>
</dbReference>
<evidence type="ECO:0000313" key="7">
    <source>
        <dbReference type="EMBL" id="QOW61931.1"/>
    </source>
</evidence>
<dbReference type="RefSeq" id="WP_194077439.1">
    <property type="nucleotide sequence ID" value="NZ_CP061839.1"/>
</dbReference>
<reference evidence="7 8" key="1">
    <citation type="submission" date="2020-09" db="EMBL/GenBank/DDBJ databases">
        <title>Characterization of Treponema spp. from bovine digital dermatitis in Korea.</title>
        <authorList>
            <person name="Espiritu H.M."/>
            <person name="Cho Y.I."/>
            <person name="Mamuad L."/>
        </authorList>
    </citation>
    <scope>NUCLEOTIDE SEQUENCE [LARGE SCALE GENOMIC DNA]</scope>
    <source>
        <strain evidence="7 8">KS1</strain>
    </source>
</reference>
<dbReference type="SUPFAM" id="SSF55920">
    <property type="entry name" value="Creatinase/aminopeptidase"/>
    <property type="match status" value="1"/>
</dbReference>
<dbReference type="FunFam" id="3.90.230.10:FF:000009">
    <property type="entry name" value="xaa-Pro aminopeptidase 2"/>
    <property type="match status" value="1"/>
</dbReference>
<dbReference type="Pfam" id="PF16188">
    <property type="entry name" value="Peptidase_M24_C"/>
    <property type="match status" value="1"/>
</dbReference>
<evidence type="ECO:0000256" key="1">
    <source>
        <dbReference type="ARBA" id="ARBA00008766"/>
    </source>
</evidence>
<organism evidence="7 8">
    <name type="scientific">Treponema pedis</name>
    <dbReference type="NCBI Taxonomy" id="409322"/>
    <lineage>
        <taxon>Bacteria</taxon>
        <taxon>Pseudomonadati</taxon>
        <taxon>Spirochaetota</taxon>
        <taxon>Spirochaetia</taxon>
        <taxon>Spirochaetales</taxon>
        <taxon>Treponemataceae</taxon>
        <taxon>Treponema</taxon>
    </lineage>
</organism>
<dbReference type="Gene3D" id="3.90.230.10">
    <property type="entry name" value="Creatinase/methionine aminopeptidase superfamily"/>
    <property type="match status" value="1"/>
</dbReference>
<dbReference type="Pfam" id="PF16189">
    <property type="entry name" value="Creatinase_N_2"/>
    <property type="match status" value="1"/>
</dbReference>
<proteinExistence type="inferred from homology"/>
<dbReference type="GO" id="GO:0046872">
    <property type="term" value="F:metal ion binding"/>
    <property type="evidence" value="ECO:0007669"/>
    <property type="project" value="UniProtKB-KW"/>
</dbReference>
<dbReference type="InterPro" id="IPR036005">
    <property type="entry name" value="Creatinase/aminopeptidase-like"/>
</dbReference>
<sequence>MNVPERIAALRQKMEALSLSAYLVPSSDPHQSEYLPENYKTRAFISGFTGSAGTVVVTKDKAILWTDGRYFLQAEKQLEGSGVELYKMAEPNVPTVNEFLRSVLKDGEKLGMDGKVIALRTYEAMQAELAGIEFVTTVDLIGDIWSDRPSQILSKAFIQDVKYAGKSPKEKLEQLRKELCSKNCSSTVIGALEDVCYLFNIRGSDITCNPVVTAYAIVETEKATLFISEKQLTSEVKDFLSSQGVQIKDYEAVFEEASKLGGTVYLDPSRTNVFLFEKIKAKIEKGLNITSTMKAVKNEIELKNFDKAMEKDGAAMIKILKWVEENADKGVTEWDVSEQLLKFRAEGEGFIEASFETISGYGPNGAVIHYSPEKKTCAALQPKSFLLLDSGGHYFDGTTDITRTIPLGPLTEEEKENYTLVLKAHINLARAKFKAGTTGFALDTLARAPLWAFGKDYKHGTGHGVGFVLSVHEGPQSISGKYIDVPMQLGMVTSNEPGLYIAGSHGIRIESLVVTVPFMKTGDGDFYRFKTITLCPIDTRPIIKNLLSSEEIEWLNEYHKEVFERLSPYVDGVYKEFLKKKTEAI</sequence>
<evidence type="ECO:0000256" key="2">
    <source>
        <dbReference type="ARBA" id="ARBA00022723"/>
    </source>
</evidence>
<dbReference type="InterPro" id="IPR029149">
    <property type="entry name" value="Creatin/AminoP/Spt16_N"/>
</dbReference>
<dbReference type="GO" id="GO:0070006">
    <property type="term" value="F:metalloaminopeptidase activity"/>
    <property type="evidence" value="ECO:0007669"/>
    <property type="project" value="InterPro"/>
</dbReference>
<dbReference type="SUPFAM" id="SSF53092">
    <property type="entry name" value="Creatinase/prolidase N-terminal domain"/>
    <property type="match status" value="1"/>
</dbReference>
<dbReference type="InterPro" id="IPR000994">
    <property type="entry name" value="Pept_M24"/>
</dbReference>
<feature type="domain" description="Peptidase M24" evidence="4">
    <location>
        <begin position="305"/>
        <end position="514"/>
    </location>
</feature>
<dbReference type="PANTHER" id="PTHR43763:SF6">
    <property type="entry name" value="XAA-PRO AMINOPEPTIDASE 1"/>
    <property type="match status" value="1"/>
</dbReference>
<dbReference type="AlphaFoldDB" id="A0A7S6WRD6"/>
<keyword evidence="2" id="KW-0479">Metal-binding</keyword>
<feature type="domain" description="Creatinase N-terminal" evidence="5">
    <location>
        <begin position="6"/>
        <end position="138"/>
    </location>
</feature>
<accession>A0A7S6WRD6</accession>
<evidence type="ECO:0000313" key="8">
    <source>
        <dbReference type="Proteomes" id="UP000593915"/>
    </source>
</evidence>
<dbReference type="GO" id="GO:0005737">
    <property type="term" value="C:cytoplasm"/>
    <property type="evidence" value="ECO:0007669"/>
    <property type="project" value="UniProtKB-ARBA"/>
</dbReference>
<name>A0A7S6WRD6_9SPIR</name>
<dbReference type="Pfam" id="PF00557">
    <property type="entry name" value="Peptidase_M24"/>
    <property type="match status" value="1"/>
</dbReference>
<dbReference type="InterPro" id="IPR050422">
    <property type="entry name" value="X-Pro_aminopeptidase_P"/>
</dbReference>
<dbReference type="Pfam" id="PF01321">
    <property type="entry name" value="Creatinase_N"/>
    <property type="match status" value="1"/>
</dbReference>
<dbReference type="InterPro" id="IPR000587">
    <property type="entry name" value="Creatinase_N"/>
</dbReference>
<evidence type="ECO:0000259" key="5">
    <source>
        <dbReference type="Pfam" id="PF01321"/>
    </source>
</evidence>
<gene>
    <name evidence="7" type="ORF">IFE08_06220</name>
</gene>
<keyword evidence="7" id="KW-0645">Protease</keyword>
<evidence type="ECO:0000256" key="3">
    <source>
        <dbReference type="ARBA" id="ARBA00022801"/>
    </source>
</evidence>
<keyword evidence="3" id="KW-0378">Hydrolase</keyword>
<evidence type="ECO:0000259" key="6">
    <source>
        <dbReference type="Pfam" id="PF16188"/>
    </source>
</evidence>
<dbReference type="FunFam" id="3.40.350.10:FF:000003">
    <property type="entry name" value="Xaa-pro aminopeptidase P"/>
    <property type="match status" value="1"/>
</dbReference>
<comment type="similarity">
    <text evidence="1">Belongs to the peptidase M24B family.</text>
</comment>